<dbReference type="PROSITE" id="PS50949">
    <property type="entry name" value="HTH_GNTR"/>
    <property type="match status" value="1"/>
</dbReference>
<dbReference type="CDD" id="cd07377">
    <property type="entry name" value="WHTH_GntR"/>
    <property type="match status" value="1"/>
</dbReference>
<evidence type="ECO:0000256" key="4">
    <source>
        <dbReference type="SAM" id="MobiDB-lite"/>
    </source>
</evidence>
<feature type="region of interest" description="Disordered" evidence="4">
    <location>
        <begin position="317"/>
        <end position="336"/>
    </location>
</feature>
<keyword evidence="2" id="KW-0238">DNA-binding</keyword>
<dbReference type="FunCoup" id="H8MN87">
    <property type="interactions" value="290"/>
</dbReference>
<dbReference type="GO" id="GO:0003700">
    <property type="term" value="F:DNA-binding transcription factor activity"/>
    <property type="evidence" value="ECO:0007669"/>
    <property type="project" value="InterPro"/>
</dbReference>
<dbReference type="InterPro" id="IPR036388">
    <property type="entry name" value="WH-like_DNA-bd_sf"/>
</dbReference>
<dbReference type="SUPFAM" id="SSF46785">
    <property type="entry name" value="Winged helix' DNA-binding domain"/>
    <property type="match status" value="1"/>
</dbReference>
<dbReference type="Pfam" id="PF00392">
    <property type="entry name" value="GntR"/>
    <property type="match status" value="1"/>
</dbReference>
<evidence type="ECO:0000256" key="3">
    <source>
        <dbReference type="ARBA" id="ARBA00023163"/>
    </source>
</evidence>
<dbReference type="PANTHER" id="PTHR43537:SF5">
    <property type="entry name" value="UXU OPERON TRANSCRIPTIONAL REGULATOR"/>
    <property type="match status" value="1"/>
</dbReference>
<dbReference type="GO" id="GO:0003677">
    <property type="term" value="F:DNA binding"/>
    <property type="evidence" value="ECO:0007669"/>
    <property type="project" value="UniProtKB-KW"/>
</dbReference>
<evidence type="ECO:0000259" key="5">
    <source>
        <dbReference type="PROSITE" id="PS50949"/>
    </source>
</evidence>
<sequence>MGMGRGGLVAYVEAQIERDIALGRLHPSGQFGSEAKLARRYEVCRGTIREALRRLAARGLVVQRPGHRTRAVALDESLTLENLGLALHDARKPDARWLLEGYFSLRRQVLVELLVDCCARASDLDLDRLGSTCFGLWNAARWEPGATCAQVEFELLRQAARVAGRPGHVLLVQSLQRAFLGGAAQLLPLLGGEALRQWVCCVMEALPQRNVQALQHELPALLKACDERVLNAFAPAPQEQASPETPTAHENLHGAPVPDSLLDAALETGTCTTDERSLGGLEPAVEDTEALGVAPRPHAQACPIESDNGTLLSSTVPGDAPCGQDGGGAGRDMADDASLDLSDCRANGGASLPPSGPLGAKCKAGGLFHGTLGSLGRWWARLLRLTADAFAGALLPRRVGQRTSG</sequence>
<dbReference type="OrthoDB" id="5525742at2"/>
<organism evidence="6 7">
    <name type="scientific">Corallococcus coralloides (strain ATCC 25202 / DSM 2259 / NBRC 100086 / M2)</name>
    <name type="common">Myxococcus coralloides</name>
    <dbReference type="NCBI Taxonomy" id="1144275"/>
    <lineage>
        <taxon>Bacteria</taxon>
        <taxon>Pseudomonadati</taxon>
        <taxon>Myxococcota</taxon>
        <taxon>Myxococcia</taxon>
        <taxon>Myxococcales</taxon>
        <taxon>Cystobacterineae</taxon>
        <taxon>Myxococcaceae</taxon>
        <taxon>Corallococcus</taxon>
    </lineage>
</organism>
<dbReference type="EMBL" id="CP003389">
    <property type="protein sequence ID" value="AFE05324.1"/>
    <property type="molecule type" value="Genomic_DNA"/>
</dbReference>
<gene>
    <name evidence="6" type="ordered locus">COCOR_03601</name>
</gene>
<dbReference type="InParanoid" id="H8MN87"/>
<proteinExistence type="predicted"/>
<dbReference type="RefSeq" id="WP_014396413.1">
    <property type="nucleotide sequence ID" value="NC_017030.1"/>
</dbReference>
<name>H8MN87_CORCM</name>
<dbReference type="PANTHER" id="PTHR43537">
    <property type="entry name" value="TRANSCRIPTIONAL REGULATOR, GNTR FAMILY"/>
    <property type="match status" value="1"/>
</dbReference>
<dbReference type="SMART" id="SM00345">
    <property type="entry name" value="HTH_GNTR"/>
    <property type="match status" value="1"/>
</dbReference>
<accession>H8MN87</accession>
<dbReference type="eggNOG" id="COG2186">
    <property type="taxonomic scope" value="Bacteria"/>
</dbReference>
<dbReference type="HOGENOM" id="CLU_054351_0_0_7"/>
<evidence type="ECO:0000313" key="6">
    <source>
        <dbReference type="EMBL" id="AFE05324.1"/>
    </source>
</evidence>
<evidence type="ECO:0000256" key="1">
    <source>
        <dbReference type="ARBA" id="ARBA00023015"/>
    </source>
</evidence>
<keyword evidence="1" id="KW-0805">Transcription regulation</keyword>
<dbReference type="PRINTS" id="PR00035">
    <property type="entry name" value="HTHGNTR"/>
</dbReference>
<dbReference type="Proteomes" id="UP000007587">
    <property type="component" value="Chromosome"/>
</dbReference>
<dbReference type="InterPro" id="IPR000524">
    <property type="entry name" value="Tscrpt_reg_HTH_GntR"/>
</dbReference>
<evidence type="ECO:0000313" key="7">
    <source>
        <dbReference type="Proteomes" id="UP000007587"/>
    </source>
</evidence>
<dbReference type="InterPro" id="IPR036390">
    <property type="entry name" value="WH_DNA-bd_sf"/>
</dbReference>
<feature type="domain" description="HTH gntR-type" evidence="5">
    <location>
        <begin position="6"/>
        <end position="74"/>
    </location>
</feature>
<reference evidence="7" key="2">
    <citation type="submission" date="2012-03" db="EMBL/GenBank/DDBJ databases">
        <title>Genome sequence of the fruiting myxobacterium Corallococcus coralloides DSM 2259.</title>
        <authorList>
            <person name="Huntley S."/>
            <person name="Zhang Y."/>
            <person name="Treuner-Lange A."/>
            <person name="Sensen C.W."/>
            <person name="Sogaard-Andersen L."/>
        </authorList>
    </citation>
    <scope>NUCLEOTIDE SEQUENCE [LARGE SCALE GENOMIC DNA]</scope>
    <source>
        <strain evidence="7">ATCC 25202 / DSM 2259 / NBRC 100086 / M2</strain>
    </source>
</reference>
<dbReference type="AlphaFoldDB" id="H8MN87"/>
<reference evidence="6 7" key="1">
    <citation type="journal article" date="2012" name="J. Bacteriol.">
        <title>Complete Genome Sequence of the Fruiting Myxobacterium Corallococcus coralloides DSM 2259.</title>
        <authorList>
            <person name="Huntley S."/>
            <person name="Zhang Y."/>
            <person name="Treuner-Lange A."/>
            <person name="Kneip S."/>
            <person name="Sensen C.W."/>
            <person name="Sogaard-Andersen L."/>
        </authorList>
    </citation>
    <scope>NUCLEOTIDE SEQUENCE [LARGE SCALE GENOMIC DNA]</scope>
    <source>
        <strain evidence="7">ATCC 25202 / DSM 2259 / NBRC 100086 / M2</strain>
    </source>
</reference>
<keyword evidence="7" id="KW-1185">Reference proteome</keyword>
<protein>
    <submittedName>
        <fullName evidence="6">GntR family transcriptional regulator</fullName>
    </submittedName>
</protein>
<dbReference type="KEGG" id="ccx:COCOR_03601"/>
<keyword evidence="3" id="KW-0804">Transcription</keyword>
<evidence type="ECO:0000256" key="2">
    <source>
        <dbReference type="ARBA" id="ARBA00023125"/>
    </source>
</evidence>
<dbReference type="Gene3D" id="1.10.10.10">
    <property type="entry name" value="Winged helix-like DNA-binding domain superfamily/Winged helix DNA-binding domain"/>
    <property type="match status" value="1"/>
</dbReference>